<dbReference type="Gene3D" id="3.40.50.2300">
    <property type="match status" value="1"/>
</dbReference>
<dbReference type="AlphaFoldDB" id="A0A6A6U4C6"/>
<evidence type="ECO:0000259" key="1">
    <source>
        <dbReference type="PROSITE" id="PS50822"/>
    </source>
</evidence>
<dbReference type="SUPFAM" id="SSF101690">
    <property type="entry name" value="PAZ domain"/>
    <property type="match status" value="1"/>
</dbReference>
<name>A0A6A6U4C6_9PEZI</name>
<dbReference type="Pfam" id="PF02171">
    <property type="entry name" value="Piwi"/>
    <property type="match status" value="1"/>
</dbReference>
<dbReference type="InterPro" id="IPR012337">
    <property type="entry name" value="RNaseH-like_sf"/>
</dbReference>
<dbReference type="InterPro" id="IPR014811">
    <property type="entry name" value="ArgoL1"/>
</dbReference>
<protein>
    <submittedName>
        <fullName evidence="2">Piwi-domain-containing protein</fullName>
    </submittedName>
</protein>
<evidence type="ECO:0000313" key="2">
    <source>
        <dbReference type="EMBL" id="KAF2666992.1"/>
    </source>
</evidence>
<dbReference type="InterPro" id="IPR003100">
    <property type="entry name" value="PAZ_dom"/>
</dbReference>
<dbReference type="Gene3D" id="3.30.420.10">
    <property type="entry name" value="Ribonuclease H-like superfamily/Ribonuclease H"/>
    <property type="match status" value="1"/>
</dbReference>
<dbReference type="PANTHER" id="PTHR22891">
    <property type="entry name" value="EUKARYOTIC TRANSLATION INITIATION FACTOR 2C"/>
    <property type="match status" value="1"/>
</dbReference>
<dbReference type="OrthoDB" id="10252740at2759"/>
<feature type="domain" description="Piwi" evidence="1">
    <location>
        <begin position="718"/>
        <end position="1030"/>
    </location>
</feature>
<dbReference type="SMART" id="SM01163">
    <property type="entry name" value="DUF1785"/>
    <property type="match status" value="1"/>
</dbReference>
<dbReference type="InterPro" id="IPR036397">
    <property type="entry name" value="RNaseH_sf"/>
</dbReference>
<dbReference type="InterPro" id="IPR036085">
    <property type="entry name" value="PAZ_dom_sf"/>
</dbReference>
<dbReference type="EMBL" id="MU004238">
    <property type="protein sequence ID" value="KAF2666992.1"/>
    <property type="molecule type" value="Genomic_DNA"/>
</dbReference>
<proteinExistence type="predicted"/>
<dbReference type="Pfam" id="PF16486">
    <property type="entry name" value="ArgoN"/>
    <property type="match status" value="1"/>
</dbReference>
<accession>A0A6A6U4C6</accession>
<reference evidence="2" key="1">
    <citation type="journal article" date="2020" name="Stud. Mycol.">
        <title>101 Dothideomycetes genomes: a test case for predicting lifestyles and emergence of pathogens.</title>
        <authorList>
            <person name="Haridas S."/>
            <person name="Albert R."/>
            <person name="Binder M."/>
            <person name="Bloem J."/>
            <person name="Labutti K."/>
            <person name="Salamov A."/>
            <person name="Andreopoulos B."/>
            <person name="Baker S."/>
            <person name="Barry K."/>
            <person name="Bills G."/>
            <person name="Bluhm B."/>
            <person name="Cannon C."/>
            <person name="Castanera R."/>
            <person name="Culley D."/>
            <person name="Daum C."/>
            <person name="Ezra D."/>
            <person name="Gonzalez J."/>
            <person name="Henrissat B."/>
            <person name="Kuo A."/>
            <person name="Liang C."/>
            <person name="Lipzen A."/>
            <person name="Lutzoni F."/>
            <person name="Magnuson J."/>
            <person name="Mondo S."/>
            <person name="Nolan M."/>
            <person name="Ohm R."/>
            <person name="Pangilinan J."/>
            <person name="Park H.-J."/>
            <person name="Ramirez L."/>
            <person name="Alfaro M."/>
            <person name="Sun H."/>
            <person name="Tritt A."/>
            <person name="Yoshinaga Y."/>
            <person name="Zwiers L.-H."/>
            <person name="Turgeon B."/>
            <person name="Goodwin S."/>
            <person name="Spatafora J."/>
            <person name="Crous P."/>
            <person name="Grigoriev I."/>
        </authorList>
    </citation>
    <scope>NUCLEOTIDE SEQUENCE</scope>
    <source>
        <strain evidence="2">CBS 115976</strain>
    </source>
</reference>
<dbReference type="InterPro" id="IPR003165">
    <property type="entry name" value="Piwi"/>
</dbReference>
<dbReference type="Pfam" id="PF08699">
    <property type="entry name" value="ArgoL1"/>
    <property type="match status" value="1"/>
</dbReference>
<sequence length="1084" mass="122806">MLPLAKTIINKHRLSLSPPSHPSLTLPSSSFKSSISNPFTRPADNCCCPIFYPQCSEGTRSPHRVSQPSSAHRKFIYKMEAPNRALEQFRRLHANFAESSARVEQNWEFWAKYNGADIDATKIPKRMKLNGQGKPIPVKINCWEVDTTKLCNGSTKIYQYDIDFKNGKGREPTLRKIKERCWNDRAVQALIPSPNTFVYDGNKIGWSDTHIEKEIVQEIDLNVQEGKKQSKPDSPNRVTVTIKFAKKLDFTSMANMLQGKDEIRNKASTLDATDLDRNQTFWGETLNFLEHVLHQSPRRNMVILKKSFFRKAEKAAKEPNINDRADLGYGVDAVKGVYVSFKPTFQEFDSQNKPRRTLSLVVDVANCAFFRPGMLKALLPAYLGMSNTQTLENDFKRDMETAWKNAKNDREAQKAYYDGTRTGKAMSRFRRVRMNPRHLKSKDVNVFEAEKGISDIVPKSPHQHYFEQEENGKVTKISVAAYFKKKYGIVVGHFPMVAVKKRQLKIGKDGKKVLDKDGEPVFTEMIDYFPMEVVAISPDQRYPFKLDERQTSAMLNFAVTLPKARWDSIQKAVHSMNWPQDPYLKHYGMVVKNAESPVHLKDARLLNCPSVDFQNGKILAKETQSGRWRIDGKKFDRTNSVQPKTWAIAIQKDRRGPCITTAQAQGFATSFVKIFAGHGGRMANPKPAIFSGDFLRGTTTFDEFANEIKKTATSKPELLFFVVPDRNVETYNGIKRHCDLRWGTASQVMASKHFKNGKEPSGQYISNICMKVNAKLGGATCRAGTALTNVTKFYEPGQGILVLGADVTHASPGSNDPSIAALVASADHKFNRFHAQVESNGERVEMISTNAIKKMFREILKIWCPANKMAPQTIIYVRDGVSNEQAYKVIAEEVRDLKKAFEDYMKSLNKTGTLTPKFTVLIATKRHHVRFFPDRGDQNGNPIPGTLVEKGVTLANEYDWYLNSHVALKGTARPVHYRMILDEKGYPVELLQQFIFENSFQYIRSTTPVSMFPAVYYAHLAAYRAKPHADMASLLTESKRVEMRILQGEDSRKVFADARSGGEDPATINLLPLNDSLKNVMWYA</sequence>
<gene>
    <name evidence="2" type="ORF">BT63DRAFT_326349</name>
</gene>
<dbReference type="PROSITE" id="PS50822">
    <property type="entry name" value="PIWI"/>
    <property type="match status" value="1"/>
</dbReference>
<dbReference type="SUPFAM" id="SSF53098">
    <property type="entry name" value="Ribonuclease H-like"/>
    <property type="match status" value="1"/>
</dbReference>
<keyword evidence="3" id="KW-1185">Reference proteome</keyword>
<dbReference type="InterPro" id="IPR032474">
    <property type="entry name" value="Argonaute_N"/>
</dbReference>
<dbReference type="Pfam" id="PF02170">
    <property type="entry name" value="PAZ"/>
    <property type="match status" value="1"/>
</dbReference>
<dbReference type="SMART" id="SM00950">
    <property type="entry name" value="Piwi"/>
    <property type="match status" value="1"/>
</dbReference>
<evidence type="ECO:0000313" key="3">
    <source>
        <dbReference type="Proteomes" id="UP000799302"/>
    </source>
</evidence>
<dbReference type="Proteomes" id="UP000799302">
    <property type="component" value="Unassembled WGS sequence"/>
</dbReference>
<organism evidence="2 3">
    <name type="scientific">Microthyrium microscopicum</name>
    <dbReference type="NCBI Taxonomy" id="703497"/>
    <lineage>
        <taxon>Eukaryota</taxon>
        <taxon>Fungi</taxon>
        <taxon>Dikarya</taxon>
        <taxon>Ascomycota</taxon>
        <taxon>Pezizomycotina</taxon>
        <taxon>Dothideomycetes</taxon>
        <taxon>Dothideomycetes incertae sedis</taxon>
        <taxon>Microthyriales</taxon>
        <taxon>Microthyriaceae</taxon>
        <taxon>Microthyrium</taxon>
    </lineage>
</organism>
<dbReference type="GO" id="GO:0003723">
    <property type="term" value="F:RNA binding"/>
    <property type="evidence" value="ECO:0007669"/>
    <property type="project" value="InterPro"/>
</dbReference>
<dbReference type="Gene3D" id="2.170.260.10">
    <property type="entry name" value="paz domain"/>
    <property type="match status" value="1"/>
</dbReference>